<dbReference type="RefSeq" id="WP_016503574.1">
    <property type="nucleotide sequence ID" value="NZ_AMSD01000001.1"/>
</dbReference>
<dbReference type="NCBIfam" id="TIGR01066">
    <property type="entry name" value="rplM_bact"/>
    <property type="match status" value="1"/>
</dbReference>
<comment type="similarity">
    <text evidence="1 6 7">Belongs to the universal ribosomal protein uL13 family.</text>
</comment>
<reference evidence="9 10" key="1">
    <citation type="journal article" date="2014" name="Environ. Microbiol.">
        <title>Genomic signatures of obligate host dependence in the luminous bacterial symbiont of a vertebrate.</title>
        <authorList>
            <person name="Hendry T.A."/>
            <person name="de Wet J.R."/>
            <person name="Dunlap P.V."/>
        </authorList>
    </citation>
    <scope>NUCLEOTIDE SEQUENCE [LARGE SCALE GENOMIC DNA]</scope>
    <source>
        <strain evidence="9 10">Akat1</strain>
    </source>
</reference>
<keyword evidence="10" id="KW-1185">Reference proteome</keyword>
<evidence type="ECO:0000313" key="10">
    <source>
        <dbReference type="Proteomes" id="UP000053688"/>
    </source>
</evidence>
<protein>
    <recommendedName>
        <fullName evidence="5 6">Large ribosomal subunit protein uL13</fullName>
    </recommendedName>
</protein>
<dbReference type="GO" id="GO:0003735">
    <property type="term" value="F:structural constituent of ribosome"/>
    <property type="evidence" value="ECO:0007669"/>
    <property type="project" value="InterPro"/>
</dbReference>
<dbReference type="Proteomes" id="UP000053688">
    <property type="component" value="Unassembled WGS sequence"/>
</dbReference>
<organism evidence="9 10">
    <name type="scientific">Candidatus Photodesmus katoptron Akat1</name>
    <dbReference type="NCBI Taxonomy" id="1236703"/>
    <lineage>
        <taxon>Bacteria</taxon>
        <taxon>Pseudomonadati</taxon>
        <taxon>Pseudomonadota</taxon>
        <taxon>Gammaproteobacteria</taxon>
        <taxon>Vibrionales</taxon>
        <taxon>Vibrionaceae</taxon>
        <taxon>Candidatus Photodesmus</taxon>
    </lineage>
</organism>
<sequence length="142" mass="15945">MKTFVVKPENIKRVWYLVDAKEKTLGRIASRIASVLRGKHKVEYTPHVDSGDYIIVINSGKINVTGDKAKGKIYHRHSGFPGGLRSITFSELINMKPNMVLELAVRGMLPHGPLGRAMYRKMKVFVGAEHNHTAQQPIVLEI</sequence>
<evidence type="ECO:0000313" key="9">
    <source>
        <dbReference type="EMBL" id="EPE37776.1"/>
    </source>
</evidence>
<name>S3E0W0_9GAMM</name>
<dbReference type="eggNOG" id="COG0102">
    <property type="taxonomic scope" value="Bacteria"/>
</dbReference>
<dbReference type="HAMAP" id="MF_01366">
    <property type="entry name" value="Ribosomal_uL13"/>
    <property type="match status" value="1"/>
</dbReference>
<keyword evidence="3 6" id="KW-0689">Ribosomal protein</keyword>
<dbReference type="InterPro" id="IPR036899">
    <property type="entry name" value="Ribosomal_uL13_sf"/>
</dbReference>
<comment type="caution">
    <text evidence="9">The sequence shown here is derived from an EMBL/GenBank/DDBJ whole genome shotgun (WGS) entry which is preliminary data.</text>
</comment>
<keyword evidence="4 6" id="KW-0687">Ribonucleoprotein</keyword>
<dbReference type="SUPFAM" id="SSF52161">
    <property type="entry name" value="Ribosomal protein L13"/>
    <property type="match status" value="1"/>
</dbReference>
<evidence type="ECO:0000256" key="2">
    <source>
        <dbReference type="ARBA" id="ARBA00011838"/>
    </source>
</evidence>
<dbReference type="GO" id="GO:0006412">
    <property type="term" value="P:translation"/>
    <property type="evidence" value="ECO:0007669"/>
    <property type="project" value="UniProtKB-UniRule"/>
</dbReference>
<dbReference type="AlphaFoldDB" id="S3E0W0"/>
<dbReference type="FunFam" id="3.90.1180.10:FF:000001">
    <property type="entry name" value="50S ribosomal protein L13"/>
    <property type="match status" value="1"/>
</dbReference>
<dbReference type="InterPro" id="IPR005823">
    <property type="entry name" value="Ribosomal_uL13_bac-type"/>
</dbReference>
<proteinExistence type="inferred from homology"/>
<dbReference type="PIRSF" id="PIRSF002181">
    <property type="entry name" value="Ribosomal_L13"/>
    <property type="match status" value="1"/>
</dbReference>
<comment type="function">
    <text evidence="6 8">This protein is one of the early assembly proteins of the 50S ribosomal subunit, although it is not seen to bind rRNA by itself. It is important during the early stages of 50S assembly.</text>
</comment>
<dbReference type="EMBL" id="AMSD01000001">
    <property type="protein sequence ID" value="EPE37776.1"/>
    <property type="molecule type" value="Genomic_DNA"/>
</dbReference>
<accession>S3E0W0</accession>
<dbReference type="PANTHER" id="PTHR11545:SF2">
    <property type="entry name" value="LARGE RIBOSOMAL SUBUNIT PROTEIN UL13M"/>
    <property type="match status" value="1"/>
</dbReference>
<dbReference type="PROSITE" id="PS00783">
    <property type="entry name" value="RIBOSOMAL_L13"/>
    <property type="match status" value="1"/>
</dbReference>
<dbReference type="GO" id="GO:0017148">
    <property type="term" value="P:negative regulation of translation"/>
    <property type="evidence" value="ECO:0007669"/>
    <property type="project" value="TreeGrafter"/>
</dbReference>
<gene>
    <name evidence="6 8 9" type="primary">rplM</name>
    <name evidence="9" type="ORF">O1U_0238</name>
</gene>
<dbReference type="Gene3D" id="3.90.1180.10">
    <property type="entry name" value="Ribosomal protein L13"/>
    <property type="match status" value="1"/>
</dbReference>
<dbReference type="GO" id="GO:0003729">
    <property type="term" value="F:mRNA binding"/>
    <property type="evidence" value="ECO:0007669"/>
    <property type="project" value="UniProtKB-ARBA"/>
</dbReference>
<evidence type="ECO:0000256" key="6">
    <source>
        <dbReference type="HAMAP-Rule" id="MF_01366"/>
    </source>
</evidence>
<dbReference type="InterPro" id="IPR005822">
    <property type="entry name" value="Ribosomal_uL13"/>
</dbReference>
<dbReference type="InterPro" id="IPR023563">
    <property type="entry name" value="Ribosomal_uL13_CS"/>
</dbReference>
<dbReference type="GO" id="GO:0022625">
    <property type="term" value="C:cytosolic large ribosomal subunit"/>
    <property type="evidence" value="ECO:0007669"/>
    <property type="project" value="TreeGrafter"/>
</dbReference>
<dbReference type="Pfam" id="PF00572">
    <property type="entry name" value="Ribosomal_L13"/>
    <property type="match status" value="1"/>
</dbReference>
<dbReference type="PANTHER" id="PTHR11545">
    <property type="entry name" value="RIBOSOMAL PROTEIN L13"/>
    <property type="match status" value="1"/>
</dbReference>
<evidence type="ECO:0000256" key="5">
    <source>
        <dbReference type="ARBA" id="ARBA00035201"/>
    </source>
</evidence>
<dbReference type="STRING" id="28176.CF66_2181"/>
<comment type="subunit">
    <text evidence="2 6">Part of the 50S ribosomal subunit.</text>
</comment>
<evidence type="ECO:0000256" key="8">
    <source>
        <dbReference type="RuleBase" id="RU003878"/>
    </source>
</evidence>
<dbReference type="CDD" id="cd00392">
    <property type="entry name" value="Ribosomal_L13"/>
    <property type="match status" value="1"/>
</dbReference>
<dbReference type="PATRIC" id="fig|1236703.3.peg.227"/>
<evidence type="ECO:0000256" key="7">
    <source>
        <dbReference type="RuleBase" id="RU003877"/>
    </source>
</evidence>
<evidence type="ECO:0000256" key="4">
    <source>
        <dbReference type="ARBA" id="ARBA00023274"/>
    </source>
</evidence>
<evidence type="ECO:0000256" key="3">
    <source>
        <dbReference type="ARBA" id="ARBA00022980"/>
    </source>
</evidence>
<evidence type="ECO:0000256" key="1">
    <source>
        <dbReference type="ARBA" id="ARBA00006227"/>
    </source>
</evidence>